<organism evidence="1 2">
    <name type="scientific">Dreissena polymorpha</name>
    <name type="common">Zebra mussel</name>
    <name type="synonym">Mytilus polymorpha</name>
    <dbReference type="NCBI Taxonomy" id="45954"/>
    <lineage>
        <taxon>Eukaryota</taxon>
        <taxon>Metazoa</taxon>
        <taxon>Spiralia</taxon>
        <taxon>Lophotrochozoa</taxon>
        <taxon>Mollusca</taxon>
        <taxon>Bivalvia</taxon>
        <taxon>Autobranchia</taxon>
        <taxon>Heteroconchia</taxon>
        <taxon>Euheterodonta</taxon>
        <taxon>Imparidentia</taxon>
        <taxon>Neoheterodontei</taxon>
        <taxon>Myida</taxon>
        <taxon>Dreissenoidea</taxon>
        <taxon>Dreissenidae</taxon>
        <taxon>Dreissena</taxon>
    </lineage>
</organism>
<sequence>GITCHVVPATCMSPSIDRTFYPCTRTPSGFGIRRKTYTALLYEIDMYPGPENLNCLAIVDNF</sequence>
<comment type="caution">
    <text evidence="1">The sequence shown here is derived from an EMBL/GenBank/DDBJ whole genome shotgun (WGS) entry which is preliminary data.</text>
</comment>
<dbReference type="Proteomes" id="UP000828390">
    <property type="component" value="Unassembled WGS sequence"/>
</dbReference>
<reference evidence="1" key="1">
    <citation type="journal article" date="2019" name="bioRxiv">
        <title>The Genome of the Zebra Mussel, Dreissena polymorpha: A Resource for Invasive Species Research.</title>
        <authorList>
            <person name="McCartney M.A."/>
            <person name="Auch B."/>
            <person name="Kono T."/>
            <person name="Mallez S."/>
            <person name="Zhang Y."/>
            <person name="Obille A."/>
            <person name="Becker A."/>
            <person name="Abrahante J.E."/>
            <person name="Garbe J."/>
            <person name="Badalamenti J.P."/>
            <person name="Herman A."/>
            <person name="Mangelson H."/>
            <person name="Liachko I."/>
            <person name="Sullivan S."/>
            <person name="Sone E.D."/>
            <person name="Koren S."/>
            <person name="Silverstein K.A.T."/>
            <person name="Beckman K.B."/>
            <person name="Gohl D.M."/>
        </authorList>
    </citation>
    <scope>NUCLEOTIDE SEQUENCE</scope>
    <source>
        <strain evidence="1">Duluth1</strain>
        <tissue evidence="1">Whole animal</tissue>
    </source>
</reference>
<protein>
    <submittedName>
        <fullName evidence="1">Uncharacterized protein</fullName>
    </submittedName>
</protein>
<name>A0A9D4N660_DREPO</name>
<gene>
    <name evidence="1" type="ORF">DPMN_014518</name>
</gene>
<reference evidence="1" key="2">
    <citation type="submission" date="2020-11" db="EMBL/GenBank/DDBJ databases">
        <authorList>
            <person name="McCartney M.A."/>
            <person name="Auch B."/>
            <person name="Kono T."/>
            <person name="Mallez S."/>
            <person name="Becker A."/>
            <person name="Gohl D.M."/>
            <person name="Silverstein K.A.T."/>
            <person name="Koren S."/>
            <person name="Bechman K.B."/>
            <person name="Herman A."/>
            <person name="Abrahante J.E."/>
            <person name="Garbe J."/>
        </authorList>
    </citation>
    <scope>NUCLEOTIDE SEQUENCE</scope>
    <source>
        <strain evidence="1">Duluth1</strain>
        <tissue evidence="1">Whole animal</tissue>
    </source>
</reference>
<dbReference type="AlphaFoldDB" id="A0A9D4N660"/>
<dbReference type="EMBL" id="JAIWYP010000001">
    <property type="protein sequence ID" value="KAH3890437.1"/>
    <property type="molecule type" value="Genomic_DNA"/>
</dbReference>
<proteinExistence type="predicted"/>
<keyword evidence="2" id="KW-1185">Reference proteome</keyword>
<accession>A0A9D4N660</accession>
<feature type="non-terminal residue" evidence="1">
    <location>
        <position position="62"/>
    </location>
</feature>
<evidence type="ECO:0000313" key="1">
    <source>
        <dbReference type="EMBL" id="KAH3890437.1"/>
    </source>
</evidence>
<evidence type="ECO:0000313" key="2">
    <source>
        <dbReference type="Proteomes" id="UP000828390"/>
    </source>
</evidence>